<dbReference type="EMBL" id="CAJNIZ010003525">
    <property type="protein sequence ID" value="CAE7223280.1"/>
    <property type="molecule type" value="Genomic_DNA"/>
</dbReference>
<reference evidence="6" key="1">
    <citation type="submission" date="2021-02" db="EMBL/GenBank/DDBJ databases">
        <authorList>
            <person name="Dougan E. K."/>
            <person name="Rhodes N."/>
            <person name="Thang M."/>
            <person name="Chan C."/>
        </authorList>
    </citation>
    <scope>NUCLEOTIDE SEQUENCE</scope>
</reference>
<comment type="similarity">
    <text evidence="1">Belongs to the aldo/keto reductase family.</text>
</comment>
<evidence type="ECO:0000256" key="3">
    <source>
        <dbReference type="ARBA" id="ARBA00023002"/>
    </source>
</evidence>
<dbReference type="InterPro" id="IPR023210">
    <property type="entry name" value="NADP_OxRdtase_dom"/>
</dbReference>
<gene>
    <name evidence="6" type="ORF">SPIL2461_LOCUS3040</name>
</gene>
<evidence type="ECO:0000313" key="7">
    <source>
        <dbReference type="Proteomes" id="UP000649617"/>
    </source>
</evidence>
<dbReference type="PRINTS" id="PR00069">
    <property type="entry name" value="ALDKETRDTASE"/>
</dbReference>
<feature type="domain" description="NADP-dependent oxidoreductase" evidence="5">
    <location>
        <begin position="40"/>
        <end position="288"/>
    </location>
</feature>
<keyword evidence="7" id="KW-1185">Reference proteome</keyword>
<dbReference type="Pfam" id="PF00248">
    <property type="entry name" value="Aldo_ket_red"/>
    <property type="match status" value="1"/>
</dbReference>
<feature type="compositionally biased region" description="Basic and acidic residues" evidence="4">
    <location>
        <begin position="329"/>
        <end position="338"/>
    </location>
</feature>
<evidence type="ECO:0000313" key="6">
    <source>
        <dbReference type="EMBL" id="CAE7223280.1"/>
    </source>
</evidence>
<evidence type="ECO:0000256" key="1">
    <source>
        <dbReference type="ARBA" id="ARBA00007905"/>
    </source>
</evidence>
<dbReference type="AlphaFoldDB" id="A0A812KG03"/>
<dbReference type="OrthoDB" id="416253at2759"/>
<organism evidence="6 7">
    <name type="scientific">Symbiodinium pilosum</name>
    <name type="common">Dinoflagellate</name>
    <dbReference type="NCBI Taxonomy" id="2952"/>
    <lineage>
        <taxon>Eukaryota</taxon>
        <taxon>Sar</taxon>
        <taxon>Alveolata</taxon>
        <taxon>Dinophyceae</taxon>
        <taxon>Suessiales</taxon>
        <taxon>Symbiodiniaceae</taxon>
        <taxon>Symbiodinium</taxon>
    </lineage>
</organism>
<evidence type="ECO:0000256" key="2">
    <source>
        <dbReference type="ARBA" id="ARBA00022857"/>
    </source>
</evidence>
<name>A0A812KG03_SYMPI</name>
<proteinExistence type="inferred from homology"/>
<comment type="caution">
    <text evidence="6">The sequence shown here is derived from an EMBL/GenBank/DDBJ whole genome shotgun (WGS) entry which is preliminary data.</text>
</comment>
<feature type="region of interest" description="Disordered" evidence="4">
    <location>
        <begin position="329"/>
        <end position="361"/>
    </location>
</feature>
<dbReference type="CDD" id="cd19071">
    <property type="entry name" value="AKR_AKR1-5-like"/>
    <property type="match status" value="1"/>
</dbReference>
<evidence type="ECO:0000256" key="4">
    <source>
        <dbReference type="SAM" id="MobiDB-lite"/>
    </source>
</evidence>
<sequence length="361" mass="38582">MGALLPLAVEAEEVPKSMAAVGGDRSVLKGGLKFPKASFGLQVYSDETAERLTQMAIDVGYRNFFASVLAGNQKGFARGVQKSGISRDELFICGSVLSNLAQDFEDGYLTTKKGCAQNLEALAEGGITELDMIMLDYPAKDCETIRGQWKAFEEMLAAGQTKSLAVSNFSPEQLDCILADPDATPPVLNQLPYSLKSYDDKAVRENGKRGILVQAWGPLGSGSLGISASKLAEEIGQKYGKTAAQVALRWILQTGATFTTQSKNKDHLKEDLQIFDFVLADDEVLQLSDLSTSLSGRLSAVADVAIPVGGAVGGALLISTVLDSFDSKKVEEKADEPRTAAGERPLSKKTEEEDEEDDGAL</sequence>
<dbReference type="PANTHER" id="PTHR43827">
    <property type="entry name" value="2,5-DIKETO-D-GLUCONIC ACID REDUCTASE"/>
    <property type="match status" value="1"/>
</dbReference>
<accession>A0A812KG03</accession>
<dbReference type="GO" id="GO:0016616">
    <property type="term" value="F:oxidoreductase activity, acting on the CH-OH group of donors, NAD or NADP as acceptor"/>
    <property type="evidence" value="ECO:0007669"/>
    <property type="project" value="UniProtKB-ARBA"/>
</dbReference>
<protein>
    <recommendedName>
        <fullName evidence="5">NADP-dependent oxidoreductase domain-containing protein</fullName>
    </recommendedName>
</protein>
<dbReference type="Gene3D" id="3.20.20.100">
    <property type="entry name" value="NADP-dependent oxidoreductase domain"/>
    <property type="match status" value="1"/>
</dbReference>
<keyword evidence="3" id="KW-0560">Oxidoreductase</keyword>
<dbReference type="SUPFAM" id="SSF51430">
    <property type="entry name" value="NAD(P)-linked oxidoreductase"/>
    <property type="match status" value="1"/>
</dbReference>
<dbReference type="InterPro" id="IPR036812">
    <property type="entry name" value="NAD(P)_OxRdtase_dom_sf"/>
</dbReference>
<feature type="compositionally biased region" description="Acidic residues" evidence="4">
    <location>
        <begin position="352"/>
        <end position="361"/>
    </location>
</feature>
<dbReference type="InterPro" id="IPR020471">
    <property type="entry name" value="AKR"/>
</dbReference>
<dbReference type="PANTHER" id="PTHR43827:SF3">
    <property type="entry name" value="NADP-DEPENDENT OXIDOREDUCTASE DOMAIN-CONTAINING PROTEIN"/>
    <property type="match status" value="1"/>
</dbReference>
<keyword evidence="2" id="KW-0521">NADP</keyword>
<evidence type="ECO:0000259" key="5">
    <source>
        <dbReference type="Pfam" id="PF00248"/>
    </source>
</evidence>
<dbReference type="Proteomes" id="UP000649617">
    <property type="component" value="Unassembled WGS sequence"/>
</dbReference>